<comment type="caution">
    <text evidence="1">The sequence shown here is derived from an EMBL/GenBank/DDBJ whole genome shotgun (WGS) entry which is preliminary data.</text>
</comment>
<protein>
    <recommendedName>
        <fullName evidence="3">Cyclase</fullName>
    </recommendedName>
</protein>
<dbReference type="OrthoDB" id="4578588at2"/>
<dbReference type="EMBL" id="SOGN01000041">
    <property type="protein sequence ID" value="TFC80379.1"/>
    <property type="molecule type" value="Genomic_DNA"/>
</dbReference>
<evidence type="ECO:0000313" key="1">
    <source>
        <dbReference type="EMBL" id="TFC80379.1"/>
    </source>
</evidence>
<organism evidence="1 2">
    <name type="scientific">Cryobacterium cheniae</name>
    <dbReference type="NCBI Taxonomy" id="1259262"/>
    <lineage>
        <taxon>Bacteria</taxon>
        <taxon>Bacillati</taxon>
        <taxon>Actinomycetota</taxon>
        <taxon>Actinomycetes</taxon>
        <taxon>Micrococcales</taxon>
        <taxon>Microbacteriaceae</taxon>
        <taxon>Cryobacterium</taxon>
    </lineage>
</organism>
<dbReference type="RefSeq" id="WP_134370009.1">
    <property type="nucleotide sequence ID" value="NZ_SOGN01000041.1"/>
</dbReference>
<accession>A0A4R8XPR9</accession>
<reference evidence="1 2" key="1">
    <citation type="submission" date="2019-03" db="EMBL/GenBank/DDBJ databases">
        <title>Genomics of glacier-inhabiting Cryobacterium strains.</title>
        <authorList>
            <person name="Liu Q."/>
            <person name="Xin Y.-H."/>
        </authorList>
    </citation>
    <scope>NUCLEOTIDE SEQUENCE [LARGE SCALE GENOMIC DNA]</scope>
    <source>
        <strain evidence="1 2">TMT2-48-2</strain>
    </source>
</reference>
<dbReference type="Proteomes" id="UP000298433">
    <property type="component" value="Unassembled WGS sequence"/>
</dbReference>
<name>A0A4R8XPR9_9MICO</name>
<gene>
    <name evidence="1" type="ORF">E3T23_08810</name>
</gene>
<sequence>MTVLRIQHPVPDYDRWKRAFDQDPADRRGSGVIRYTIMRSVTNPNFVMIDLELGTVREAEKLLLKMRRIWSSSGSTVMIDPEAWIVEAAETAELL</sequence>
<keyword evidence="2" id="KW-1185">Reference proteome</keyword>
<evidence type="ECO:0000313" key="2">
    <source>
        <dbReference type="Proteomes" id="UP000298433"/>
    </source>
</evidence>
<proteinExistence type="predicted"/>
<evidence type="ECO:0008006" key="3">
    <source>
        <dbReference type="Google" id="ProtNLM"/>
    </source>
</evidence>
<dbReference type="AlphaFoldDB" id="A0A4R8XPR9"/>